<keyword evidence="4" id="KW-1185">Reference proteome</keyword>
<feature type="transmembrane region" description="Helical" evidence="1">
    <location>
        <begin position="134"/>
        <end position="152"/>
    </location>
</feature>
<evidence type="ECO:0000256" key="1">
    <source>
        <dbReference type="SAM" id="Phobius"/>
    </source>
</evidence>
<keyword evidence="1" id="KW-0472">Membrane</keyword>
<evidence type="ECO:0000313" key="3">
    <source>
        <dbReference type="EMBL" id="MDQ0159836.1"/>
    </source>
</evidence>
<evidence type="ECO:0000259" key="2">
    <source>
        <dbReference type="Pfam" id="PF13559"/>
    </source>
</evidence>
<feature type="transmembrane region" description="Helical" evidence="1">
    <location>
        <begin position="197"/>
        <end position="216"/>
    </location>
</feature>
<keyword evidence="1" id="KW-0812">Transmembrane</keyword>
<accession>A0ABT9VFV6</accession>
<evidence type="ECO:0000313" key="4">
    <source>
        <dbReference type="Proteomes" id="UP001224359"/>
    </source>
</evidence>
<feature type="transmembrane region" description="Helical" evidence="1">
    <location>
        <begin position="107"/>
        <end position="128"/>
    </location>
</feature>
<name>A0ABT9VFV6_9BACI</name>
<dbReference type="RefSeq" id="WP_306976612.1">
    <property type="nucleotide sequence ID" value="NZ_JAUSTQ010000006.1"/>
</dbReference>
<feature type="transmembrane region" description="Helical" evidence="1">
    <location>
        <begin position="263"/>
        <end position="283"/>
    </location>
</feature>
<feature type="transmembrane region" description="Helical" evidence="1">
    <location>
        <begin position="12"/>
        <end position="31"/>
    </location>
</feature>
<dbReference type="Proteomes" id="UP001224359">
    <property type="component" value="Unassembled WGS sequence"/>
</dbReference>
<feature type="transmembrane region" description="Helical" evidence="1">
    <location>
        <begin position="38"/>
        <end position="56"/>
    </location>
</feature>
<proteinExistence type="predicted"/>
<dbReference type="EMBL" id="JAUSTQ010000006">
    <property type="protein sequence ID" value="MDQ0159836.1"/>
    <property type="molecule type" value="Genomic_DNA"/>
</dbReference>
<protein>
    <submittedName>
        <fullName evidence="3">F0F1-type ATP synthase assembly protein I</fullName>
    </submittedName>
</protein>
<keyword evidence="1" id="KW-1133">Transmembrane helix</keyword>
<feature type="transmembrane region" description="Helical" evidence="1">
    <location>
        <begin position="68"/>
        <end position="95"/>
    </location>
</feature>
<sequence length="408" mass="47596">MADFSLKYLRWYQYVLELFPLWLVLAYNYIARQIYPPLIEFLIIALVIAPLCAVVLNKMGGHKAVYAAFPILFTISFMFGFHIILATILAVFLTIRMENRYIKPDQDNEAVVLVITFLLAIVAYMVQASASDGFSAYYLGLFVVQVFVWLAGRLGYFYMRDEQTRSESTKKQLLVILASLGTLGGLTWLSYTLFPYIKYVINAIIYWALYAFSWLASPLLNFVGGLNIEPPEVENENSGEPATEFGEMESDRDTSVAELIFDYLTYVVIGAIFVAAIIGYFMYRQKLLAHQDQIRHQYDEQVDKEKINQRKWFKRKEKMTPPEHEIRRAYFDLEKWAAKQDLGRYQFETTYEWLKRLGIAQEIDYATIRVYEQVRYGDVQAVEGDFKHFKQKLEDLKGTMKQRLIDEN</sequence>
<comment type="caution">
    <text evidence="3">The sequence shown here is derived from an EMBL/GenBank/DDBJ whole genome shotgun (WGS) entry which is preliminary data.</text>
</comment>
<feature type="transmembrane region" description="Helical" evidence="1">
    <location>
        <begin position="173"/>
        <end position="191"/>
    </location>
</feature>
<dbReference type="Pfam" id="PF13559">
    <property type="entry name" value="DUF4129"/>
    <property type="match status" value="1"/>
</dbReference>
<dbReference type="InterPro" id="IPR025403">
    <property type="entry name" value="TgpA-like_C"/>
</dbReference>
<gene>
    <name evidence="3" type="ORF">J2S77_001822</name>
</gene>
<organism evidence="3 4">
    <name type="scientific">Alkalibacillus salilacus</name>
    <dbReference type="NCBI Taxonomy" id="284582"/>
    <lineage>
        <taxon>Bacteria</taxon>
        <taxon>Bacillati</taxon>
        <taxon>Bacillota</taxon>
        <taxon>Bacilli</taxon>
        <taxon>Bacillales</taxon>
        <taxon>Bacillaceae</taxon>
        <taxon>Alkalibacillus</taxon>
    </lineage>
</organism>
<feature type="domain" description="Protein-glutamine gamma-glutamyltransferase-like C-terminal" evidence="2">
    <location>
        <begin position="329"/>
        <end position="393"/>
    </location>
</feature>
<reference evidence="3 4" key="1">
    <citation type="submission" date="2023-07" db="EMBL/GenBank/DDBJ databases">
        <title>Genomic Encyclopedia of Type Strains, Phase IV (KMG-IV): sequencing the most valuable type-strain genomes for metagenomic binning, comparative biology and taxonomic classification.</title>
        <authorList>
            <person name="Goeker M."/>
        </authorList>
    </citation>
    <scope>NUCLEOTIDE SEQUENCE [LARGE SCALE GENOMIC DNA]</scope>
    <source>
        <strain evidence="3 4">DSM 16460</strain>
    </source>
</reference>